<evidence type="ECO:0000256" key="9">
    <source>
        <dbReference type="ARBA" id="ARBA00023002"/>
    </source>
</evidence>
<dbReference type="Gene3D" id="1.20.1550.10">
    <property type="entry name" value="DsbB-like"/>
    <property type="match status" value="1"/>
</dbReference>
<evidence type="ECO:0000256" key="6">
    <source>
        <dbReference type="ARBA" id="ARBA00022692"/>
    </source>
</evidence>
<comment type="caution">
    <text evidence="16">The sequence shown here is derived from an EMBL/GenBank/DDBJ whole genome shotgun (WGS) entry which is preliminary data.</text>
</comment>
<comment type="function">
    <text evidence="14">Required for disulfide bond formation in some periplasmic proteins. Acts by oxidizing the DsbA protein.</text>
</comment>
<dbReference type="GO" id="GO:0009055">
    <property type="term" value="F:electron transfer activity"/>
    <property type="evidence" value="ECO:0007669"/>
    <property type="project" value="UniProtKB-UniRule"/>
</dbReference>
<evidence type="ECO:0000256" key="11">
    <source>
        <dbReference type="ARBA" id="ARBA00023157"/>
    </source>
</evidence>
<keyword evidence="12 14" id="KW-0143">Chaperone</keyword>
<evidence type="ECO:0000313" key="17">
    <source>
        <dbReference type="Proteomes" id="UP000029393"/>
    </source>
</evidence>
<evidence type="ECO:0000256" key="4">
    <source>
        <dbReference type="ARBA" id="ARBA00022475"/>
    </source>
</evidence>
<comment type="subcellular location">
    <subcellularLocation>
        <location evidence="1">Cell inner membrane</location>
        <topology evidence="1">Multi-pass membrane protein</topology>
    </subcellularLocation>
    <subcellularLocation>
        <location evidence="14">Cell membrane</location>
        <topology evidence="14">Multi-pass membrane protein</topology>
    </subcellularLocation>
</comment>
<dbReference type="PANTHER" id="PTHR36570">
    <property type="entry name" value="DISULFIDE BOND FORMATION PROTEIN B"/>
    <property type="match status" value="1"/>
</dbReference>
<keyword evidence="4 14" id="KW-1003">Cell membrane</keyword>
<dbReference type="GO" id="GO:0005886">
    <property type="term" value="C:plasma membrane"/>
    <property type="evidence" value="ECO:0007669"/>
    <property type="project" value="UniProtKB-SubCell"/>
</dbReference>
<keyword evidence="7 14" id="KW-0249">Electron transport</keyword>
<evidence type="ECO:0000256" key="1">
    <source>
        <dbReference type="ARBA" id="ARBA00004429"/>
    </source>
</evidence>
<comment type="caution">
    <text evidence="14">Lacks conserved residue(s) required for the propagation of feature annotation.</text>
</comment>
<dbReference type="Proteomes" id="UP000029393">
    <property type="component" value="Unassembled WGS sequence"/>
</dbReference>
<feature type="topological domain" description="Cytoplasmic" evidence="14">
    <location>
        <begin position="1"/>
        <end position="13"/>
    </location>
</feature>
<keyword evidence="5" id="KW-0997">Cell inner membrane</keyword>
<keyword evidence="8 14" id="KW-1133">Transmembrane helix</keyword>
<gene>
    <name evidence="14" type="primary">dsbB</name>
    <name evidence="16" type="ORF">N787_12910</name>
</gene>
<dbReference type="AlphaFoldDB" id="A0A091B1L7"/>
<keyword evidence="3 14" id="KW-0813">Transport</keyword>
<dbReference type="GO" id="GO:0006457">
    <property type="term" value="P:protein folding"/>
    <property type="evidence" value="ECO:0007669"/>
    <property type="project" value="InterPro"/>
</dbReference>
<dbReference type="NCBIfam" id="NF003354">
    <property type="entry name" value="PRK04388.1"/>
    <property type="match status" value="1"/>
</dbReference>
<evidence type="ECO:0000256" key="14">
    <source>
        <dbReference type="HAMAP-Rule" id="MF_00286"/>
    </source>
</evidence>
<dbReference type="InterPro" id="IPR023380">
    <property type="entry name" value="DsbB-like_sf"/>
</dbReference>
<feature type="disulfide bond" description="Redox-active" evidence="14">
    <location>
        <begin position="40"/>
        <end position="43"/>
    </location>
</feature>
<protein>
    <recommendedName>
        <fullName evidence="14">Disulfide bond formation protein B</fullName>
    </recommendedName>
    <alternativeName>
        <fullName evidence="14">Disulfide oxidoreductase</fullName>
    </alternativeName>
</protein>
<accession>A0A091B1L7</accession>
<dbReference type="eggNOG" id="COG1495">
    <property type="taxonomic scope" value="Bacteria"/>
</dbReference>
<comment type="similarity">
    <text evidence="2 14">Belongs to the DsbB family.</text>
</comment>
<organism evidence="16 17">
    <name type="scientific">Arenimonas metalli CF5-1</name>
    <dbReference type="NCBI Taxonomy" id="1384056"/>
    <lineage>
        <taxon>Bacteria</taxon>
        <taxon>Pseudomonadati</taxon>
        <taxon>Pseudomonadota</taxon>
        <taxon>Gammaproteobacteria</taxon>
        <taxon>Lysobacterales</taxon>
        <taxon>Lysobacteraceae</taxon>
        <taxon>Arenimonas</taxon>
    </lineage>
</organism>
<dbReference type="STRING" id="1384056.N787_12910"/>
<dbReference type="InterPro" id="IPR050183">
    <property type="entry name" value="DsbB"/>
</dbReference>
<feature type="transmembrane region" description="Helical" evidence="15">
    <location>
        <begin position="12"/>
        <end position="30"/>
    </location>
</feature>
<evidence type="ECO:0000256" key="7">
    <source>
        <dbReference type="ARBA" id="ARBA00022982"/>
    </source>
</evidence>
<keyword evidence="11 14" id="KW-1015">Disulfide bond</keyword>
<dbReference type="SUPFAM" id="SSF158442">
    <property type="entry name" value="DsbB-like"/>
    <property type="match status" value="1"/>
</dbReference>
<evidence type="ECO:0000256" key="10">
    <source>
        <dbReference type="ARBA" id="ARBA00023136"/>
    </source>
</evidence>
<keyword evidence="13 14" id="KW-0676">Redox-active center</keyword>
<sequence>MKANPFAWTFRAQYLTGFVLCFGLIGYALYVQFGMLMMPCPLCILQRIAFAVLGVVFLVGGLHSPRGRIGRGVYGVLAFIAAGAGAGVAGRHVWLQSLPPSEVPLCSSMGLDYMVEAMGPMNALSKVLQGSGECAKVDWTFLGVSMPAWTLVWFIGLGVGALWAALRRRA</sequence>
<dbReference type="EMBL" id="AVCK01000029">
    <property type="protein sequence ID" value="KFN45427.1"/>
    <property type="molecule type" value="Genomic_DNA"/>
</dbReference>
<dbReference type="PANTHER" id="PTHR36570:SF3">
    <property type="entry name" value="DISULFIDE BOND FORMATION PROTEIN B"/>
    <property type="match status" value="1"/>
</dbReference>
<name>A0A091B1L7_9GAMM</name>
<evidence type="ECO:0000256" key="8">
    <source>
        <dbReference type="ARBA" id="ARBA00022989"/>
    </source>
</evidence>
<evidence type="ECO:0000313" key="16">
    <source>
        <dbReference type="EMBL" id="KFN45427.1"/>
    </source>
</evidence>
<dbReference type="Pfam" id="PF02600">
    <property type="entry name" value="DsbB"/>
    <property type="match status" value="1"/>
</dbReference>
<evidence type="ECO:0000256" key="3">
    <source>
        <dbReference type="ARBA" id="ARBA00022448"/>
    </source>
</evidence>
<evidence type="ECO:0000256" key="12">
    <source>
        <dbReference type="ARBA" id="ARBA00023186"/>
    </source>
</evidence>
<dbReference type="InterPro" id="IPR022920">
    <property type="entry name" value="Disulphide_bond_form_DsbB"/>
</dbReference>
<feature type="transmembrane region" description="Helical" evidence="15">
    <location>
        <begin position="72"/>
        <end position="94"/>
    </location>
</feature>
<dbReference type="GO" id="GO:0015035">
    <property type="term" value="F:protein-disulfide reductase activity"/>
    <property type="evidence" value="ECO:0007669"/>
    <property type="project" value="UniProtKB-UniRule"/>
</dbReference>
<keyword evidence="6 14" id="KW-0812">Transmembrane</keyword>
<dbReference type="PATRIC" id="fig|1384056.3.peg.1908"/>
<dbReference type="OrthoDB" id="3711263at2"/>
<feature type="topological domain" description="Periplasmic" evidence="14">
    <location>
        <begin position="31"/>
        <end position="48"/>
    </location>
</feature>
<dbReference type="RefSeq" id="WP_034213249.1">
    <property type="nucleotide sequence ID" value="NZ_AVCK01000029.1"/>
</dbReference>
<dbReference type="HAMAP" id="MF_00286">
    <property type="entry name" value="DsbB"/>
    <property type="match status" value="1"/>
</dbReference>
<feature type="transmembrane region" description="Helical" evidence="15">
    <location>
        <begin position="146"/>
        <end position="166"/>
    </location>
</feature>
<reference evidence="16 17" key="1">
    <citation type="submission" date="2013-09" db="EMBL/GenBank/DDBJ databases">
        <title>Genome sequencing of Arenimonas metalli.</title>
        <authorList>
            <person name="Chen F."/>
            <person name="Wang G."/>
        </authorList>
    </citation>
    <scope>NUCLEOTIDE SEQUENCE [LARGE SCALE GENOMIC DNA]</scope>
    <source>
        <strain evidence="16 17">CF5-1</strain>
    </source>
</reference>
<evidence type="ECO:0000256" key="2">
    <source>
        <dbReference type="ARBA" id="ARBA00008823"/>
    </source>
</evidence>
<keyword evidence="17" id="KW-1185">Reference proteome</keyword>
<keyword evidence="10 14" id="KW-0472">Membrane</keyword>
<dbReference type="InterPro" id="IPR003752">
    <property type="entry name" value="DiS_bond_form_DsbB/BdbC"/>
</dbReference>
<evidence type="ECO:0000256" key="13">
    <source>
        <dbReference type="ARBA" id="ARBA00023284"/>
    </source>
</evidence>
<feature type="topological domain" description="Cytoplasmic" evidence="14">
    <location>
        <begin position="168"/>
        <end position="170"/>
    </location>
</feature>
<proteinExistence type="inferred from homology"/>
<feature type="transmembrane region" description="Helical" evidence="15">
    <location>
        <begin position="36"/>
        <end position="60"/>
    </location>
</feature>
<evidence type="ECO:0000256" key="15">
    <source>
        <dbReference type="SAM" id="Phobius"/>
    </source>
</evidence>
<keyword evidence="9 14" id="KW-0560">Oxidoreductase</keyword>
<evidence type="ECO:0000256" key="5">
    <source>
        <dbReference type="ARBA" id="ARBA00022519"/>
    </source>
</evidence>